<comment type="similarity">
    <text evidence="2">Belongs to the MAK10 family.</text>
</comment>
<feature type="domain" description="NAA35-like TPR repeats" evidence="6">
    <location>
        <begin position="353"/>
        <end position="734"/>
    </location>
</feature>
<dbReference type="OMA" id="QMEWIVQ"/>
<feature type="domain" description="NAA35-like N-terminal" evidence="5">
    <location>
        <begin position="59"/>
        <end position="150"/>
    </location>
</feature>
<name>A0A3P6UT34_LITSI</name>
<dbReference type="Pfam" id="PF04112">
    <property type="entry name" value="Mak10"/>
    <property type="match status" value="1"/>
</dbReference>
<dbReference type="InterPro" id="IPR057983">
    <property type="entry name" value="NAA35-like_N"/>
</dbReference>
<accession>A0A3P6UT34</accession>
<reference evidence="7 8" key="1">
    <citation type="submission" date="2018-08" db="EMBL/GenBank/DDBJ databases">
        <authorList>
            <person name="Laetsch R D."/>
            <person name="Stevens L."/>
            <person name="Kumar S."/>
            <person name="Blaxter L. M."/>
        </authorList>
    </citation>
    <scope>NUCLEOTIDE SEQUENCE [LARGE SCALE GENOMIC DNA]</scope>
</reference>
<dbReference type="InterPro" id="IPR007244">
    <property type="entry name" value="Naa35_N"/>
</dbReference>
<evidence type="ECO:0000256" key="2">
    <source>
        <dbReference type="ARBA" id="ARBA00006289"/>
    </source>
</evidence>
<dbReference type="GO" id="GO:0031417">
    <property type="term" value="C:NatC complex"/>
    <property type="evidence" value="ECO:0007669"/>
    <property type="project" value="InterPro"/>
</dbReference>
<dbReference type="PANTHER" id="PTHR21373:SF0">
    <property type="entry name" value="N-ALPHA-ACETYLTRANSFERASE 35, NATC AUXILIARY SUBUNIT"/>
    <property type="match status" value="1"/>
</dbReference>
<comment type="subcellular location">
    <subcellularLocation>
        <location evidence="1">Cytoplasm</location>
    </subcellularLocation>
</comment>
<protein>
    <recommendedName>
        <fullName evidence="4">Protein MAK10 homolog</fullName>
    </recommendedName>
</protein>
<evidence type="ECO:0000313" key="8">
    <source>
        <dbReference type="Proteomes" id="UP000277928"/>
    </source>
</evidence>
<keyword evidence="3" id="KW-0963">Cytoplasm</keyword>
<evidence type="ECO:0000259" key="6">
    <source>
        <dbReference type="Pfam" id="PF25789"/>
    </source>
</evidence>
<keyword evidence="8" id="KW-1185">Reference proteome</keyword>
<dbReference type="AlphaFoldDB" id="A0A3P6UT34"/>
<dbReference type="InterPro" id="IPR057982">
    <property type="entry name" value="TPR_NAA35"/>
</dbReference>
<organism evidence="7 8">
    <name type="scientific">Litomosoides sigmodontis</name>
    <name type="common">Filarial nematode worm</name>
    <dbReference type="NCBI Taxonomy" id="42156"/>
    <lineage>
        <taxon>Eukaryota</taxon>
        <taxon>Metazoa</taxon>
        <taxon>Ecdysozoa</taxon>
        <taxon>Nematoda</taxon>
        <taxon>Chromadorea</taxon>
        <taxon>Rhabditida</taxon>
        <taxon>Spirurina</taxon>
        <taxon>Spiruromorpha</taxon>
        <taxon>Filarioidea</taxon>
        <taxon>Onchocercidae</taxon>
        <taxon>Litomosoides</taxon>
    </lineage>
</organism>
<dbReference type="Proteomes" id="UP000277928">
    <property type="component" value="Unassembled WGS sequence"/>
</dbReference>
<evidence type="ECO:0000313" key="7">
    <source>
        <dbReference type="EMBL" id="VDK82548.1"/>
    </source>
</evidence>
<dbReference type="PANTHER" id="PTHR21373">
    <property type="entry name" value="GLUCOSE REPRESSIBLE PROTEIN MAK10"/>
    <property type="match status" value="1"/>
</dbReference>
<evidence type="ECO:0000256" key="1">
    <source>
        <dbReference type="ARBA" id="ARBA00004496"/>
    </source>
</evidence>
<proteinExistence type="inferred from homology"/>
<gene>
    <name evidence="7" type="ORF">NLS_LOCUS5807</name>
</gene>
<dbReference type="STRING" id="42156.A0A3P6UT34"/>
<evidence type="ECO:0000256" key="4">
    <source>
        <dbReference type="ARBA" id="ARBA00030494"/>
    </source>
</evidence>
<evidence type="ECO:0000256" key="3">
    <source>
        <dbReference type="ARBA" id="ARBA00022490"/>
    </source>
</evidence>
<dbReference type="OrthoDB" id="269405at2759"/>
<dbReference type="EMBL" id="UYRX01000461">
    <property type="protein sequence ID" value="VDK82548.1"/>
    <property type="molecule type" value="Genomic_DNA"/>
</dbReference>
<evidence type="ECO:0000259" key="5">
    <source>
        <dbReference type="Pfam" id="PF04112"/>
    </source>
</evidence>
<dbReference type="Pfam" id="PF25789">
    <property type="entry name" value="TPR_NAA35"/>
    <property type="match status" value="1"/>
</dbReference>
<sequence>MSKQDEVQSTELQKLICDGIIAVCTGNSESPQFSQLQPPVTTVDITNDFFMECKKLNNGELVMADDFQLSEAMSAIELMDPKMDIGMKPFDPSTAFESLVSTGRLNISNMDEREMIATMDAMLASLISWLEGNSIAQTLMTCVFLNHMDSVTDSVLSAFSYGILELTTVFRHIIQMASVYEEEDFNGYAVQLDLLPIPKLTSSLKAAESDLQRRIKQKPVNHELLDAVLYRIQFIRLILLSLSLLIQSPTNSYTRSNTQNYFRPNLEECALHLNIVCLLLEKMESTMSLGLQSPEEDDEDYAWLPAFEPDINRRQLPPTFPRNTKMINRAETMRYLKKICSKISSITTELPAKVSNIEDIIDYLRTFSLSDSCVLSRSLLQMVLFPGDDNILGRVQLSTVIVDSIRMFAAPPVLDSMSQAFSIEQCYECWKEFVNDSVKVFLSVIQMFGLNPSRQREKIACCIEDFSTLQAEAERAENAFDLYYLGQESAINLSLTSFVMLHTLSLIKYHFYLSFYLDLFASFEYSYLSEIIFKWLVNTLDRSIALVAAGEKRMAKVRKKGDRKKLSKCKKEIEIKKKTAEKQRFLLFYRAQAKVAEAFFMAAVALIATGKIRMPSSNTEQSRFEHRMSPFSSLNSVTFRIALFVEYAQYINISRIESLRALGGAKCFSIAADAFDWARGELENLSGNDEIAQEAAGIARICKNNAVVSRIISSGSKNESQIDFVFNGDSSCMYPLLKIT</sequence>